<dbReference type="AlphaFoldDB" id="A0A2S6IAC4"/>
<protein>
    <submittedName>
        <fullName evidence="1">Uncharacterized protein</fullName>
    </submittedName>
</protein>
<dbReference type="EMBL" id="PTJC01000005">
    <property type="protein sequence ID" value="PPK88457.1"/>
    <property type="molecule type" value="Genomic_DNA"/>
</dbReference>
<comment type="caution">
    <text evidence="1">The sequence shown here is derived from an EMBL/GenBank/DDBJ whole genome shotgun (WGS) entry which is preliminary data.</text>
</comment>
<dbReference type="OrthoDB" id="978900at2"/>
<organism evidence="1 2">
    <name type="scientific">Neolewinella xylanilytica</name>
    <dbReference type="NCBI Taxonomy" id="1514080"/>
    <lineage>
        <taxon>Bacteria</taxon>
        <taxon>Pseudomonadati</taxon>
        <taxon>Bacteroidota</taxon>
        <taxon>Saprospiria</taxon>
        <taxon>Saprospirales</taxon>
        <taxon>Lewinellaceae</taxon>
        <taxon>Neolewinella</taxon>
    </lineage>
</organism>
<evidence type="ECO:0000313" key="2">
    <source>
        <dbReference type="Proteomes" id="UP000237662"/>
    </source>
</evidence>
<gene>
    <name evidence="1" type="ORF">CLV84_1424</name>
</gene>
<evidence type="ECO:0000313" key="1">
    <source>
        <dbReference type="EMBL" id="PPK88457.1"/>
    </source>
</evidence>
<reference evidence="1 2" key="1">
    <citation type="submission" date="2018-02" db="EMBL/GenBank/DDBJ databases">
        <title>Genomic Encyclopedia of Archaeal and Bacterial Type Strains, Phase II (KMG-II): from individual species to whole genera.</title>
        <authorList>
            <person name="Goeker M."/>
        </authorList>
    </citation>
    <scope>NUCLEOTIDE SEQUENCE [LARGE SCALE GENOMIC DNA]</scope>
    <source>
        <strain evidence="1 2">DSM 29526</strain>
    </source>
</reference>
<proteinExistence type="predicted"/>
<dbReference type="Proteomes" id="UP000237662">
    <property type="component" value="Unassembled WGS sequence"/>
</dbReference>
<sequence length="387" mass="45046">MSLQTAYTAARVIETLENYTRSDLVNACPVERETRSRPAVVIYSDHYFWNLILNNVAQSWNEQFELHEVTLSEHVARVPGLYYHPDVQHFKTLPDSVMEYVTDRWTHYTPPGKSQKVLGGIGTLQIPPTLEEWRIVSVSYANNVSFGIPVLMHENVWQHYGLREGRRIHSLTAHWKQMDASWAKRFPSMRGMPKGYLVVDHPDQLRVSPDVYPTVYHPFTIMEYEVNGSLFYDFVYVTVDSSDPDFRNQIRAFLGEYRYMKGRHGNYLIEPFVSHPLLYEQDVMYQSPEELRKEHSAANSHLSLLVERIKNERFGSRTLEEIKIFIDNHFDTDDLKTCSDVILLNPNAWYRGGRVFDESANFLDAVMERDKVDELLDALVNYGLSPV</sequence>
<accession>A0A2S6IAC4</accession>
<name>A0A2S6IAC4_9BACT</name>
<keyword evidence="2" id="KW-1185">Reference proteome</keyword>
<dbReference type="RefSeq" id="WP_104419002.1">
    <property type="nucleotide sequence ID" value="NZ_PTJC01000005.1"/>
</dbReference>